<evidence type="ECO:0000259" key="2">
    <source>
        <dbReference type="Pfam" id="PF02698"/>
    </source>
</evidence>
<evidence type="ECO:0000313" key="3">
    <source>
        <dbReference type="EMBL" id="AZP04887.1"/>
    </source>
</evidence>
<dbReference type="CDD" id="cd06259">
    <property type="entry name" value="YdcF-like"/>
    <property type="match status" value="1"/>
</dbReference>
<dbReference type="Pfam" id="PF02698">
    <property type="entry name" value="DUF218"/>
    <property type="match status" value="1"/>
</dbReference>
<dbReference type="InterPro" id="IPR003848">
    <property type="entry name" value="DUF218"/>
</dbReference>
<dbReference type="PANTHER" id="PTHR30336:SF18">
    <property type="entry name" value="MEMBRANE PROTEIN"/>
    <property type="match status" value="1"/>
</dbReference>
<feature type="transmembrane region" description="Helical" evidence="1">
    <location>
        <begin position="98"/>
        <end position="117"/>
    </location>
</feature>
<proteinExistence type="predicted"/>
<dbReference type="PANTHER" id="PTHR30336">
    <property type="entry name" value="INNER MEMBRANE PROTEIN, PROBABLE PERMEASE"/>
    <property type="match status" value="1"/>
</dbReference>
<evidence type="ECO:0000256" key="1">
    <source>
        <dbReference type="SAM" id="Phobius"/>
    </source>
</evidence>
<evidence type="ECO:0000313" key="4">
    <source>
        <dbReference type="Proteomes" id="UP000273326"/>
    </source>
</evidence>
<dbReference type="Proteomes" id="UP000273326">
    <property type="component" value="Chromosome"/>
</dbReference>
<dbReference type="InterPro" id="IPR014729">
    <property type="entry name" value="Rossmann-like_a/b/a_fold"/>
</dbReference>
<dbReference type="EMBL" id="CP034465">
    <property type="protein sequence ID" value="AZP04887.1"/>
    <property type="molecule type" value="Genomic_DNA"/>
</dbReference>
<reference evidence="4" key="1">
    <citation type="submission" date="2018-12" db="EMBL/GenBank/DDBJ databases">
        <title>Complete genome sequencing of Jeotgalibaca sp. H21T32.</title>
        <authorList>
            <person name="Bae J.-W."/>
            <person name="Lee S.-Y."/>
        </authorList>
    </citation>
    <scope>NUCLEOTIDE SEQUENCE [LARGE SCALE GENOMIC DNA]</scope>
    <source>
        <strain evidence="4">H21T32</strain>
    </source>
</reference>
<feature type="transmembrane region" description="Helical" evidence="1">
    <location>
        <begin position="52"/>
        <end position="78"/>
    </location>
</feature>
<dbReference type="RefSeq" id="WP_126110729.1">
    <property type="nucleotide sequence ID" value="NZ_CP034465.1"/>
</dbReference>
<keyword evidence="1" id="KW-1133">Transmembrane helix</keyword>
<sequence length="344" mass="39474">MIHTITAILFIVFLIIYLQDRRKVSNGFFLSLFLFSLYLSLAYEAITSRPPIIFWIFIVITILGLLFLLTGGFALMIFSFINARILFKKEGRSLRNSLTLAVGIGILGLFILSFFQIQDHLPEQLGFLFTFSYFCIYYISFFFIEFFVSSMLYQVYFPKHDKDFIIVLGSGLINGDEVPPLLQSRVNKALAFYYKQKEKTGKRAKIIFSGGQGPNETASEAKAMANFAFRKGLPEEDSILEDQSINTAENMRFSKQKMEEYTSADYQAVYVTNNFHLLRAGIYAKRAGLKAQGIGSKTAFYFWPNAFIREFIAYIVLYRKIHILIISMVFLFLTALTLLLQLAN</sequence>
<keyword evidence="1" id="KW-0472">Membrane</keyword>
<name>A0A3Q9BL20_9LACT</name>
<dbReference type="InterPro" id="IPR051599">
    <property type="entry name" value="Cell_Envelope_Assoc"/>
</dbReference>
<keyword evidence="1" id="KW-0812">Transmembrane</keyword>
<dbReference type="KEGG" id="jeh:EJN90_09675"/>
<accession>A0A3Q9BL20</accession>
<feature type="domain" description="DUF218" evidence="2">
    <location>
        <begin position="163"/>
        <end position="312"/>
    </location>
</feature>
<feature type="transmembrane region" description="Helical" evidence="1">
    <location>
        <begin position="27"/>
        <end position="46"/>
    </location>
</feature>
<feature type="transmembrane region" description="Helical" evidence="1">
    <location>
        <begin position="321"/>
        <end position="343"/>
    </location>
</feature>
<dbReference type="AlphaFoldDB" id="A0A3Q9BL20"/>
<gene>
    <name evidence="3" type="ORF">EJN90_09675</name>
</gene>
<keyword evidence="4" id="KW-1185">Reference proteome</keyword>
<dbReference type="Gene3D" id="3.40.50.620">
    <property type="entry name" value="HUPs"/>
    <property type="match status" value="1"/>
</dbReference>
<dbReference type="GO" id="GO:0043164">
    <property type="term" value="P:Gram-negative-bacterium-type cell wall biogenesis"/>
    <property type="evidence" value="ECO:0007669"/>
    <property type="project" value="TreeGrafter"/>
</dbReference>
<dbReference type="OrthoDB" id="9782395at2"/>
<feature type="transmembrane region" description="Helical" evidence="1">
    <location>
        <begin position="129"/>
        <end position="153"/>
    </location>
</feature>
<organism evidence="3 4">
    <name type="scientific">Jeotgalibaca ciconiae</name>
    <dbReference type="NCBI Taxonomy" id="2496265"/>
    <lineage>
        <taxon>Bacteria</taxon>
        <taxon>Bacillati</taxon>
        <taxon>Bacillota</taxon>
        <taxon>Bacilli</taxon>
        <taxon>Lactobacillales</taxon>
        <taxon>Carnobacteriaceae</taxon>
        <taxon>Jeotgalibaca</taxon>
    </lineage>
</organism>
<dbReference type="GO" id="GO:0000270">
    <property type="term" value="P:peptidoglycan metabolic process"/>
    <property type="evidence" value="ECO:0007669"/>
    <property type="project" value="TreeGrafter"/>
</dbReference>
<protein>
    <submittedName>
        <fullName evidence="3">YdcF family protein</fullName>
    </submittedName>
</protein>
<dbReference type="GO" id="GO:0005886">
    <property type="term" value="C:plasma membrane"/>
    <property type="evidence" value="ECO:0007669"/>
    <property type="project" value="TreeGrafter"/>
</dbReference>